<dbReference type="EMBL" id="MN738956">
    <property type="protein sequence ID" value="QHT32927.1"/>
    <property type="molecule type" value="Genomic_DNA"/>
</dbReference>
<protein>
    <submittedName>
        <fullName evidence="1">Uncharacterized protein</fullName>
    </submittedName>
</protein>
<organism evidence="1">
    <name type="scientific">viral metagenome</name>
    <dbReference type="NCBI Taxonomy" id="1070528"/>
    <lineage>
        <taxon>unclassified sequences</taxon>
        <taxon>metagenomes</taxon>
        <taxon>organismal metagenomes</taxon>
    </lineage>
</organism>
<dbReference type="AlphaFoldDB" id="A0A6C0EV12"/>
<accession>A0A6C0EV12</accession>
<sequence>MSLRKYTDYNSYLTNLKYNNLGRYLSEQNFGFLETRLNSLQSEVSNDYLKKTENVYLSKLPNFKELSIESMTTIITPPIDLTSNFFSIFKLPANNQIQNGTLKNIINTSTISTNKLIYIYSTNDNNNNSTFSNLGNLFNCYVFPCAGDNLELCWNSDKENWCVQKYGGYFTNYNIPNNNF</sequence>
<proteinExistence type="predicted"/>
<name>A0A6C0EV12_9ZZZZ</name>
<reference evidence="1" key="1">
    <citation type="journal article" date="2020" name="Nature">
        <title>Giant virus diversity and host interactions through global metagenomics.</title>
        <authorList>
            <person name="Schulz F."/>
            <person name="Roux S."/>
            <person name="Paez-Espino D."/>
            <person name="Jungbluth S."/>
            <person name="Walsh D.A."/>
            <person name="Denef V.J."/>
            <person name="McMahon K.D."/>
            <person name="Konstantinidis K.T."/>
            <person name="Eloe-Fadrosh E.A."/>
            <person name="Kyrpides N.C."/>
            <person name="Woyke T."/>
        </authorList>
    </citation>
    <scope>NUCLEOTIDE SEQUENCE</scope>
    <source>
        <strain evidence="1">GVMAG-M-3300009161-34</strain>
    </source>
</reference>
<evidence type="ECO:0000313" key="1">
    <source>
        <dbReference type="EMBL" id="QHT32927.1"/>
    </source>
</evidence>